<dbReference type="Proteomes" id="UP000610303">
    <property type="component" value="Unassembled WGS sequence"/>
</dbReference>
<feature type="region of interest" description="Disordered" evidence="1">
    <location>
        <begin position="301"/>
        <end position="322"/>
    </location>
</feature>
<dbReference type="Gene3D" id="3.90.1200.10">
    <property type="match status" value="1"/>
</dbReference>
<dbReference type="AlphaFoldDB" id="A0A918CGT2"/>
<dbReference type="EMBL" id="BMRJ01000001">
    <property type="protein sequence ID" value="GGR22125.1"/>
    <property type="molecule type" value="Genomic_DNA"/>
</dbReference>
<dbReference type="SUPFAM" id="SSF56112">
    <property type="entry name" value="Protein kinase-like (PK-like)"/>
    <property type="match status" value="1"/>
</dbReference>
<comment type="caution">
    <text evidence="3">The sequence shown here is derived from an EMBL/GenBank/DDBJ whole genome shotgun (WGS) entry which is preliminary data.</text>
</comment>
<feature type="domain" description="Aminoglycoside phosphotransferase" evidence="2">
    <location>
        <begin position="30"/>
        <end position="251"/>
    </location>
</feature>
<sequence length="444" mass="47163">MARPPLTLAALATAAVPGLEVRAVRVHTRNSGGSYDAVRLRSRDDRELLIRVPRDQTAETEQSADLLALHALSDGVRAMLPFELAEYVGQAPVDGTRGVVTTFVPGLGRTADELTGSDPIAESVGLAIAAVHNLPTGFIGEAGLPRRTPGEVRDEVVALVGRATDTGHLPAALLRRWEEATDDESLWRFQPTVVNGQLSADSFLVLEDTVTGIVGWSELGQGDPAVDLHWLLTARGGSAERALETYLLAREGGADPHIPQRALLYGELELARWLLHGVEQRDDATIADAVGMLDALVESVHDRSSEPLSPETGPILTVGDVERMLDRTPQLDAQREPAGAMLTDSYDFSALRRREADAEPDASMTAPIPLDLSDWGDAAPESKADPDADPAHASESTDDGASRDADPAQRGSTAADAADGDESSFADSAERSADDQARRNSASS</sequence>
<dbReference type="InterPro" id="IPR011009">
    <property type="entry name" value="Kinase-like_dom_sf"/>
</dbReference>
<accession>A0A918CGT2</accession>
<evidence type="ECO:0000313" key="4">
    <source>
        <dbReference type="Proteomes" id="UP000610303"/>
    </source>
</evidence>
<dbReference type="InterPro" id="IPR002575">
    <property type="entry name" value="Aminoglycoside_PTrfase"/>
</dbReference>
<reference evidence="3" key="1">
    <citation type="journal article" date="2014" name="Int. J. Syst. Evol. Microbiol.">
        <title>Complete genome sequence of Corynebacterium casei LMG S-19264T (=DSM 44701T), isolated from a smear-ripened cheese.</title>
        <authorList>
            <consortium name="US DOE Joint Genome Institute (JGI-PGF)"/>
            <person name="Walter F."/>
            <person name="Albersmeier A."/>
            <person name="Kalinowski J."/>
            <person name="Ruckert C."/>
        </authorList>
    </citation>
    <scope>NUCLEOTIDE SEQUENCE</scope>
    <source>
        <strain evidence="3">JCM 3346</strain>
    </source>
</reference>
<feature type="compositionally biased region" description="Basic and acidic residues" evidence="1">
    <location>
        <begin position="428"/>
        <end position="438"/>
    </location>
</feature>
<gene>
    <name evidence="3" type="ORF">GCM10010196_14670</name>
</gene>
<feature type="compositionally biased region" description="Basic and acidic residues" evidence="1">
    <location>
        <begin position="380"/>
        <end position="392"/>
    </location>
</feature>
<dbReference type="RefSeq" id="WP_189084592.1">
    <property type="nucleotide sequence ID" value="NZ_BMRJ01000001.1"/>
</dbReference>
<proteinExistence type="predicted"/>
<name>A0A918CGT2_AGRME</name>
<organism evidence="3 4">
    <name type="scientific">Agromyces mediolanus</name>
    <name type="common">Corynebacterium mediolanum</name>
    <dbReference type="NCBI Taxonomy" id="41986"/>
    <lineage>
        <taxon>Bacteria</taxon>
        <taxon>Bacillati</taxon>
        <taxon>Actinomycetota</taxon>
        <taxon>Actinomycetes</taxon>
        <taxon>Micrococcales</taxon>
        <taxon>Microbacteriaceae</taxon>
        <taxon>Agromyces</taxon>
    </lineage>
</organism>
<feature type="region of interest" description="Disordered" evidence="1">
    <location>
        <begin position="357"/>
        <end position="444"/>
    </location>
</feature>
<dbReference type="Pfam" id="PF01636">
    <property type="entry name" value="APH"/>
    <property type="match status" value="1"/>
</dbReference>
<evidence type="ECO:0000259" key="2">
    <source>
        <dbReference type="Pfam" id="PF01636"/>
    </source>
</evidence>
<evidence type="ECO:0000313" key="3">
    <source>
        <dbReference type="EMBL" id="GGR22125.1"/>
    </source>
</evidence>
<keyword evidence="4" id="KW-1185">Reference proteome</keyword>
<reference evidence="3" key="2">
    <citation type="submission" date="2020-09" db="EMBL/GenBank/DDBJ databases">
        <authorList>
            <person name="Sun Q."/>
            <person name="Ohkuma M."/>
        </authorList>
    </citation>
    <scope>NUCLEOTIDE SEQUENCE</scope>
    <source>
        <strain evidence="3">JCM 3346</strain>
    </source>
</reference>
<protein>
    <recommendedName>
        <fullName evidence="2">Aminoglycoside phosphotransferase domain-containing protein</fullName>
    </recommendedName>
</protein>
<evidence type="ECO:0000256" key="1">
    <source>
        <dbReference type="SAM" id="MobiDB-lite"/>
    </source>
</evidence>